<evidence type="ECO:0000256" key="5">
    <source>
        <dbReference type="SAM" id="MobiDB-lite"/>
    </source>
</evidence>
<evidence type="ECO:0000259" key="6">
    <source>
        <dbReference type="PROSITE" id="PS50977"/>
    </source>
</evidence>
<evidence type="ECO:0000256" key="2">
    <source>
        <dbReference type="ARBA" id="ARBA00023125"/>
    </source>
</evidence>
<dbReference type="InterPro" id="IPR001647">
    <property type="entry name" value="HTH_TetR"/>
</dbReference>
<organism evidence="7 8">
    <name type="scientific">Streptomonospora halophila</name>
    <dbReference type="NCBI Taxonomy" id="427369"/>
    <lineage>
        <taxon>Bacteria</taxon>
        <taxon>Bacillati</taxon>
        <taxon>Actinomycetota</taxon>
        <taxon>Actinomycetes</taxon>
        <taxon>Streptosporangiales</taxon>
        <taxon>Nocardiopsidaceae</taxon>
        <taxon>Streptomonospora</taxon>
    </lineage>
</organism>
<evidence type="ECO:0000256" key="1">
    <source>
        <dbReference type="ARBA" id="ARBA00023015"/>
    </source>
</evidence>
<dbReference type="SUPFAM" id="SSF48498">
    <property type="entry name" value="Tetracyclin repressor-like, C-terminal domain"/>
    <property type="match status" value="1"/>
</dbReference>
<keyword evidence="2 4" id="KW-0238">DNA-binding</keyword>
<feature type="region of interest" description="Disordered" evidence="5">
    <location>
        <begin position="1"/>
        <end position="38"/>
    </location>
</feature>
<dbReference type="PROSITE" id="PS01081">
    <property type="entry name" value="HTH_TETR_1"/>
    <property type="match status" value="1"/>
</dbReference>
<proteinExistence type="predicted"/>
<dbReference type="PANTHER" id="PTHR30055:SF151">
    <property type="entry name" value="TRANSCRIPTIONAL REGULATORY PROTEIN"/>
    <property type="match status" value="1"/>
</dbReference>
<keyword evidence="8" id="KW-1185">Reference proteome</keyword>
<dbReference type="Proteomes" id="UP001499993">
    <property type="component" value="Unassembled WGS sequence"/>
</dbReference>
<dbReference type="RefSeq" id="WP_345558440.1">
    <property type="nucleotide sequence ID" value="NZ_BAABIK010000029.1"/>
</dbReference>
<dbReference type="EMBL" id="BAABIK010000029">
    <property type="protein sequence ID" value="GAA4953329.1"/>
    <property type="molecule type" value="Genomic_DNA"/>
</dbReference>
<dbReference type="SUPFAM" id="SSF46689">
    <property type="entry name" value="Homeodomain-like"/>
    <property type="match status" value="1"/>
</dbReference>
<dbReference type="InterPro" id="IPR036271">
    <property type="entry name" value="Tet_transcr_reg_TetR-rel_C_sf"/>
</dbReference>
<sequence length="255" mass="27526">MTTHDNAAAEPDNDPTPALKLLWGVDEPHPSRGPRQGLTRERVVQAAIEVAEAEGLAALSMRRVAQRLEVGTASLYTYVPGKPELLALMLDAMIGDGVLPHTLPGGWREQLEAAARSDWEGFRRHPWILQLASDRPLPGPNLMAWFDSALSVLEGTGLTDAERFTVVEGIDGLVRGMARNATDPASDGGPGESAKTWRATRDAFLEEHVDFGRYPHFAAALGVGAPPGADEVFEFGLRRMLDGVEGLMRERGGAD</sequence>
<dbReference type="PROSITE" id="PS50977">
    <property type="entry name" value="HTH_TETR_2"/>
    <property type="match status" value="1"/>
</dbReference>
<dbReference type="Gene3D" id="1.10.357.10">
    <property type="entry name" value="Tetracycline Repressor, domain 2"/>
    <property type="match status" value="1"/>
</dbReference>
<evidence type="ECO:0000256" key="3">
    <source>
        <dbReference type="ARBA" id="ARBA00023163"/>
    </source>
</evidence>
<dbReference type="InterPro" id="IPR009057">
    <property type="entry name" value="Homeodomain-like_sf"/>
</dbReference>
<dbReference type="InterPro" id="IPR050109">
    <property type="entry name" value="HTH-type_TetR-like_transc_reg"/>
</dbReference>
<feature type="DNA-binding region" description="H-T-H motif" evidence="4">
    <location>
        <begin position="60"/>
        <end position="79"/>
    </location>
</feature>
<reference evidence="8" key="1">
    <citation type="journal article" date="2019" name="Int. J. Syst. Evol. Microbiol.">
        <title>The Global Catalogue of Microorganisms (GCM) 10K type strain sequencing project: providing services to taxonomists for standard genome sequencing and annotation.</title>
        <authorList>
            <consortium name="The Broad Institute Genomics Platform"/>
            <consortium name="The Broad Institute Genome Sequencing Center for Infectious Disease"/>
            <person name="Wu L."/>
            <person name="Ma J."/>
        </authorList>
    </citation>
    <scope>NUCLEOTIDE SEQUENCE [LARGE SCALE GENOMIC DNA]</scope>
    <source>
        <strain evidence="8">JCM 18123</strain>
    </source>
</reference>
<dbReference type="InterPro" id="IPR004111">
    <property type="entry name" value="Repressor_TetR_C"/>
</dbReference>
<dbReference type="InterPro" id="IPR023772">
    <property type="entry name" value="DNA-bd_HTH_TetR-type_CS"/>
</dbReference>
<dbReference type="Gene3D" id="1.10.10.60">
    <property type="entry name" value="Homeodomain-like"/>
    <property type="match status" value="1"/>
</dbReference>
<dbReference type="Pfam" id="PF02909">
    <property type="entry name" value="TetR_C_1"/>
    <property type="match status" value="1"/>
</dbReference>
<evidence type="ECO:0000313" key="7">
    <source>
        <dbReference type="EMBL" id="GAA4953329.1"/>
    </source>
</evidence>
<comment type="caution">
    <text evidence="7">The sequence shown here is derived from an EMBL/GenBank/DDBJ whole genome shotgun (WGS) entry which is preliminary data.</text>
</comment>
<keyword evidence="3" id="KW-0804">Transcription</keyword>
<dbReference type="Pfam" id="PF00440">
    <property type="entry name" value="TetR_N"/>
    <property type="match status" value="1"/>
</dbReference>
<evidence type="ECO:0000256" key="4">
    <source>
        <dbReference type="PROSITE-ProRule" id="PRU00335"/>
    </source>
</evidence>
<name>A0ABP9GTS9_9ACTN</name>
<evidence type="ECO:0000313" key="8">
    <source>
        <dbReference type="Proteomes" id="UP001499993"/>
    </source>
</evidence>
<gene>
    <name evidence="7" type="ORF">GCM10023224_42820</name>
</gene>
<protein>
    <submittedName>
        <fullName evidence="7">TetR/AcrR family transcriptional regulator</fullName>
    </submittedName>
</protein>
<feature type="domain" description="HTH tetR-type" evidence="6">
    <location>
        <begin position="37"/>
        <end position="97"/>
    </location>
</feature>
<keyword evidence="1" id="KW-0805">Transcription regulation</keyword>
<dbReference type="PANTHER" id="PTHR30055">
    <property type="entry name" value="HTH-TYPE TRANSCRIPTIONAL REGULATOR RUTR"/>
    <property type="match status" value="1"/>
</dbReference>
<accession>A0ABP9GTS9</accession>